<dbReference type="PANTHER" id="PTHR12801:SF45">
    <property type="entry name" value="RNA EXONUCLEASE 4"/>
    <property type="match status" value="1"/>
</dbReference>
<feature type="domain" description="Exonuclease" evidence="7">
    <location>
        <begin position="640"/>
        <end position="870"/>
    </location>
</feature>
<comment type="function">
    <text evidence="5">Exoribonuclease involved in ribosome biosynthesis. Involved in the processing of ITS1, the internal transcribed spacer localized between the 18S and 5.8S rRNAs.</text>
</comment>
<evidence type="ECO:0000256" key="2">
    <source>
        <dbReference type="ARBA" id="ARBA00022722"/>
    </source>
</evidence>
<feature type="region of interest" description="Disordered" evidence="6">
    <location>
        <begin position="165"/>
        <end position="401"/>
    </location>
</feature>
<feature type="compositionally biased region" description="Low complexity" evidence="6">
    <location>
        <begin position="86"/>
        <end position="102"/>
    </location>
</feature>
<feature type="compositionally biased region" description="Low complexity" evidence="6">
    <location>
        <begin position="165"/>
        <end position="193"/>
    </location>
</feature>
<reference evidence="8 9" key="1">
    <citation type="journal article" date="2018" name="Nat. Ecol. Evol.">
        <title>Pezizomycetes genomes reveal the molecular basis of ectomycorrhizal truffle lifestyle.</title>
        <authorList>
            <person name="Murat C."/>
            <person name="Payen T."/>
            <person name="Noel B."/>
            <person name="Kuo A."/>
            <person name="Morin E."/>
            <person name="Chen J."/>
            <person name="Kohler A."/>
            <person name="Krizsan K."/>
            <person name="Balestrini R."/>
            <person name="Da Silva C."/>
            <person name="Montanini B."/>
            <person name="Hainaut M."/>
            <person name="Levati E."/>
            <person name="Barry K.W."/>
            <person name="Belfiori B."/>
            <person name="Cichocki N."/>
            <person name="Clum A."/>
            <person name="Dockter R.B."/>
            <person name="Fauchery L."/>
            <person name="Guy J."/>
            <person name="Iotti M."/>
            <person name="Le Tacon F."/>
            <person name="Lindquist E.A."/>
            <person name="Lipzen A."/>
            <person name="Malagnac F."/>
            <person name="Mello A."/>
            <person name="Molinier V."/>
            <person name="Miyauchi S."/>
            <person name="Poulain J."/>
            <person name="Riccioni C."/>
            <person name="Rubini A."/>
            <person name="Sitrit Y."/>
            <person name="Splivallo R."/>
            <person name="Traeger S."/>
            <person name="Wang M."/>
            <person name="Zifcakova L."/>
            <person name="Wipf D."/>
            <person name="Zambonelli A."/>
            <person name="Paolocci F."/>
            <person name="Nowrousian M."/>
            <person name="Ottonello S."/>
            <person name="Baldrian P."/>
            <person name="Spatafora J.W."/>
            <person name="Henrissat B."/>
            <person name="Nagy L.G."/>
            <person name="Aury J.M."/>
            <person name="Wincker P."/>
            <person name="Grigoriev I.V."/>
            <person name="Bonfante P."/>
            <person name="Martin F.M."/>
        </authorList>
    </citation>
    <scope>NUCLEOTIDE SEQUENCE [LARGE SCALE GENOMIC DNA]</scope>
    <source>
        <strain evidence="8 9">RN42</strain>
    </source>
</reference>
<keyword evidence="4" id="KW-0269">Exonuclease</keyword>
<dbReference type="AlphaFoldDB" id="A0A3N4I051"/>
<feature type="compositionally biased region" description="Polar residues" evidence="6">
    <location>
        <begin position="333"/>
        <end position="374"/>
    </location>
</feature>
<keyword evidence="1" id="KW-0698">rRNA processing</keyword>
<evidence type="ECO:0000313" key="9">
    <source>
        <dbReference type="Proteomes" id="UP000275078"/>
    </source>
</evidence>
<dbReference type="GO" id="GO:0006364">
    <property type="term" value="P:rRNA processing"/>
    <property type="evidence" value="ECO:0007669"/>
    <property type="project" value="UniProtKB-KW"/>
</dbReference>
<dbReference type="GO" id="GO:0000027">
    <property type="term" value="P:ribosomal large subunit assembly"/>
    <property type="evidence" value="ECO:0007669"/>
    <property type="project" value="TreeGrafter"/>
</dbReference>
<evidence type="ECO:0000313" key="8">
    <source>
        <dbReference type="EMBL" id="RPA78098.1"/>
    </source>
</evidence>
<dbReference type="GO" id="GO:0004527">
    <property type="term" value="F:exonuclease activity"/>
    <property type="evidence" value="ECO:0007669"/>
    <property type="project" value="UniProtKB-KW"/>
</dbReference>
<evidence type="ECO:0000256" key="1">
    <source>
        <dbReference type="ARBA" id="ARBA00022552"/>
    </source>
</evidence>
<dbReference type="Proteomes" id="UP000275078">
    <property type="component" value="Unassembled WGS sequence"/>
</dbReference>
<dbReference type="InterPro" id="IPR047021">
    <property type="entry name" value="REXO1/3/4-like"/>
</dbReference>
<dbReference type="PANTHER" id="PTHR12801">
    <property type="entry name" value="RNA EXONUCLEASE REXO1 / RECO3 FAMILY MEMBER-RELATED"/>
    <property type="match status" value="1"/>
</dbReference>
<feature type="compositionally biased region" description="Low complexity" evidence="6">
    <location>
        <begin position="1"/>
        <end position="77"/>
    </location>
</feature>
<evidence type="ECO:0000256" key="5">
    <source>
        <dbReference type="ARBA" id="ARBA00025599"/>
    </source>
</evidence>
<feature type="region of interest" description="Disordered" evidence="6">
    <location>
        <begin position="1"/>
        <end position="147"/>
    </location>
</feature>
<dbReference type="SMART" id="SM00479">
    <property type="entry name" value="EXOIII"/>
    <property type="match status" value="1"/>
</dbReference>
<dbReference type="Gene3D" id="3.30.420.10">
    <property type="entry name" value="Ribonuclease H-like superfamily/Ribonuclease H"/>
    <property type="match status" value="1"/>
</dbReference>
<feature type="compositionally biased region" description="Polar residues" evidence="6">
    <location>
        <begin position="427"/>
        <end position="441"/>
    </location>
</feature>
<feature type="region of interest" description="Disordered" evidence="6">
    <location>
        <begin position="516"/>
        <end position="565"/>
    </location>
</feature>
<name>A0A3N4I051_ASCIM</name>
<proteinExistence type="predicted"/>
<feature type="compositionally biased region" description="Low complexity" evidence="6">
    <location>
        <begin position="290"/>
        <end position="301"/>
    </location>
</feature>
<dbReference type="STRING" id="1160509.A0A3N4I051"/>
<evidence type="ECO:0000256" key="4">
    <source>
        <dbReference type="ARBA" id="ARBA00022839"/>
    </source>
</evidence>
<feature type="compositionally biased region" description="Basic and acidic residues" evidence="6">
    <location>
        <begin position="886"/>
        <end position="912"/>
    </location>
</feature>
<keyword evidence="9" id="KW-1185">Reference proteome</keyword>
<dbReference type="SUPFAM" id="SSF53098">
    <property type="entry name" value="Ribonuclease H-like"/>
    <property type="match status" value="1"/>
</dbReference>
<feature type="region of interest" description="Disordered" evidence="6">
    <location>
        <begin position="415"/>
        <end position="441"/>
    </location>
</feature>
<organism evidence="8 9">
    <name type="scientific">Ascobolus immersus RN42</name>
    <dbReference type="NCBI Taxonomy" id="1160509"/>
    <lineage>
        <taxon>Eukaryota</taxon>
        <taxon>Fungi</taxon>
        <taxon>Dikarya</taxon>
        <taxon>Ascomycota</taxon>
        <taxon>Pezizomycotina</taxon>
        <taxon>Pezizomycetes</taxon>
        <taxon>Pezizales</taxon>
        <taxon>Ascobolaceae</taxon>
        <taxon>Ascobolus</taxon>
    </lineage>
</organism>
<dbReference type="OrthoDB" id="16516at2759"/>
<evidence type="ECO:0000256" key="6">
    <source>
        <dbReference type="SAM" id="MobiDB-lite"/>
    </source>
</evidence>
<evidence type="ECO:0000256" key="3">
    <source>
        <dbReference type="ARBA" id="ARBA00022801"/>
    </source>
</evidence>
<dbReference type="GO" id="GO:0005634">
    <property type="term" value="C:nucleus"/>
    <property type="evidence" value="ECO:0007669"/>
    <property type="project" value="TreeGrafter"/>
</dbReference>
<feature type="region of interest" description="Disordered" evidence="6">
    <location>
        <begin position="771"/>
        <end position="794"/>
    </location>
</feature>
<protein>
    <recommendedName>
        <fullName evidence="7">Exonuclease domain-containing protein</fullName>
    </recommendedName>
</protein>
<sequence>MAIPTTSISTSISATSAEDQHQQKLQKTSSSSSTPTLLKSLSSVSSTQSSISSSTTSPASQASQATHASSPSSLSASGNDLTMSTNHPQHQNQNHHGFGQNHTRNGGPRSGPLYQNNNFNPRGYDRSAPNGRGQGYNNNNHKYNHNNGRREFFVHHNQHYNRNQHQGYHLQNGRQRQQGQLGQQGQQGVGFVDRGVRHNGQNGGNGGNGVRQLGNGTNGIAAPVPNRGVSCNTNGSHNGPGALPTPNPSPGPDSERGKGCPPSPIQREAALSAGSSGHPHGHPSPPTPGPQRQGSRQQYSGNRVSTYASGAPRSVSVSMPQQQNPSPLKDCQTMAQTPTEASTSPVSTASRQTGQGSGTIETGSTTHVSTSRTSGLPAPSAPPGIPHQARQNSDLPPSRTQDHIYQGQIRYQQQQQMLSTCHEDQSKMQAQGQGHNWQQDPHQHQTMLPQKMTLMGGGLYRGQIARLPPGLSQSPMGLAMAGTMTPSVAPPPGFGPSHASSNGYFPSGQNYYPYTPEYPSTSECPTPVQTEHVKEQLKSEPKEGPPKKKVSLSLKSNLPKPPRHPSTLTFDKKRLWWANIKRSPAYMSTLRHLIAPVHELASVGYVTTKSSLHPDFLSTPTDAERKASQDPRVALLAAHRVIAIDCEMAESETGEDELIRLTAVDYFAGVPIIDKLVDPSPVAIVDWRTGYSGVTKEMMDEAVKAGTAIVGGWKAAREMLWKFMTPDTVLVMHGGKGDLNALKMIHLNVVDSYVTEFKLRRAMLEDLQDKIEADSSDTLTPPPPPPTPRARDYPTTGGYSGLGFDGCDNSHLPIIHQRDDWGLSLKKLVYMRFLKREIQRGEGGKRGHDSFEDAMAARELVHLHVAWVMWALGQDGKPSGTGESAKPFEHLEWPDRGDPKWRDDEREWHMDERGSWPEKWRSMKGYSEDET</sequence>
<feature type="compositionally biased region" description="Polar residues" evidence="6">
    <location>
        <begin position="389"/>
        <end position="399"/>
    </location>
</feature>
<dbReference type="CDD" id="cd06137">
    <property type="entry name" value="DEDDh_RNase"/>
    <property type="match status" value="1"/>
</dbReference>
<dbReference type="EMBL" id="ML119716">
    <property type="protein sequence ID" value="RPA78098.1"/>
    <property type="molecule type" value="Genomic_DNA"/>
</dbReference>
<dbReference type="InterPro" id="IPR013520">
    <property type="entry name" value="Ribonucl_H"/>
</dbReference>
<keyword evidence="3" id="KW-0378">Hydrolase</keyword>
<accession>A0A3N4I051</accession>
<feature type="compositionally biased region" description="Polar residues" evidence="6">
    <location>
        <begin position="315"/>
        <end position="326"/>
    </location>
</feature>
<feature type="region of interest" description="Disordered" evidence="6">
    <location>
        <begin position="877"/>
        <end position="912"/>
    </location>
</feature>
<keyword evidence="2" id="KW-0540">Nuclease</keyword>
<feature type="compositionally biased region" description="Basic and acidic residues" evidence="6">
    <location>
        <begin position="531"/>
        <end position="546"/>
    </location>
</feature>
<gene>
    <name evidence="8" type="ORF">BJ508DRAFT_349846</name>
</gene>
<dbReference type="InterPro" id="IPR036397">
    <property type="entry name" value="RNaseH_sf"/>
</dbReference>
<dbReference type="InterPro" id="IPR012337">
    <property type="entry name" value="RNaseH-like_sf"/>
</dbReference>
<dbReference type="GO" id="GO:0003676">
    <property type="term" value="F:nucleic acid binding"/>
    <property type="evidence" value="ECO:0007669"/>
    <property type="project" value="InterPro"/>
</dbReference>
<evidence type="ECO:0000259" key="7">
    <source>
        <dbReference type="SMART" id="SM00479"/>
    </source>
</evidence>